<organism evidence="2 3">
    <name type="scientific">Pseudomassariella vexata</name>
    <dbReference type="NCBI Taxonomy" id="1141098"/>
    <lineage>
        <taxon>Eukaryota</taxon>
        <taxon>Fungi</taxon>
        <taxon>Dikarya</taxon>
        <taxon>Ascomycota</taxon>
        <taxon>Pezizomycotina</taxon>
        <taxon>Sordariomycetes</taxon>
        <taxon>Xylariomycetidae</taxon>
        <taxon>Amphisphaeriales</taxon>
        <taxon>Pseudomassariaceae</taxon>
        <taxon>Pseudomassariella</taxon>
    </lineage>
</organism>
<comment type="caution">
    <text evidence="2">The sequence shown here is derived from an EMBL/GenBank/DDBJ whole genome shotgun (WGS) entry which is preliminary data.</text>
</comment>
<proteinExistence type="predicted"/>
<accession>A0A1Y2D7Q4</accession>
<evidence type="ECO:0000313" key="2">
    <source>
        <dbReference type="EMBL" id="ORY55302.1"/>
    </source>
</evidence>
<evidence type="ECO:0000256" key="1">
    <source>
        <dbReference type="SAM" id="MobiDB-lite"/>
    </source>
</evidence>
<evidence type="ECO:0000313" key="3">
    <source>
        <dbReference type="Proteomes" id="UP000193689"/>
    </source>
</evidence>
<reference evidence="2 3" key="1">
    <citation type="submission" date="2016-07" db="EMBL/GenBank/DDBJ databases">
        <title>Pervasive Adenine N6-methylation of Active Genes in Fungi.</title>
        <authorList>
            <consortium name="DOE Joint Genome Institute"/>
            <person name="Mondo S.J."/>
            <person name="Dannebaum R.O."/>
            <person name="Kuo R.C."/>
            <person name="Labutti K."/>
            <person name="Haridas S."/>
            <person name="Kuo A."/>
            <person name="Salamov A."/>
            <person name="Ahrendt S.R."/>
            <person name="Lipzen A."/>
            <person name="Sullivan W."/>
            <person name="Andreopoulos W.B."/>
            <person name="Clum A."/>
            <person name="Lindquist E."/>
            <person name="Daum C."/>
            <person name="Ramamoorthy G.K."/>
            <person name="Gryganskyi A."/>
            <person name="Culley D."/>
            <person name="Magnuson J.K."/>
            <person name="James T.Y."/>
            <person name="O'Malley M.A."/>
            <person name="Stajich J.E."/>
            <person name="Spatafora J.W."/>
            <person name="Visel A."/>
            <person name="Grigoriev I.V."/>
        </authorList>
    </citation>
    <scope>NUCLEOTIDE SEQUENCE [LARGE SCALE GENOMIC DNA]</scope>
    <source>
        <strain evidence="2 3">CBS 129021</strain>
    </source>
</reference>
<dbReference type="EMBL" id="MCFJ01000028">
    <property type="protein sequence ID" value="ORY55302.1"/>
    <property type="molecule type" value="Genomic_DNA"/>
</dbReference>
<gene>
    <name evidence="2" type="ORF">BCR38DRAFT_452702</name>
</gene>
<dbReference type="OrthoDB" id="206201at2759"/>
<dbReference type="InParanoid" id="A0A1Y2D7Q4"/>
<dbReference type="GeneID" id="63777755"/>
<keyword evidence="3" id="KW-1185">Reference proteome</keyword>
<protein>
    <submittedName>
        <fullName evidence="2">Uncharacterized protein</fullName>
    </submittedName>
</protein>
<dbReference type="AlphaFoldDB" id="A0A1Y2D7Q4"/>
<feature type="compositionally biased region" description="Polar residues" evidence="1">
    <location>
        <begin position="1"/>
        <end position="16"/>
    </location>
</feature>
<sequence length="131" mass="13871">MQSTNALGTQAQNGASTPAKAKLVKRQPRPKSCVTPSASPGISAAVDKQFGCLGSSSESKRHHAMAGPLKCENVSPYNEMPKKDDTSPGSSGHGPDDNLDAQSIGSRKMVDIFLNSRRRRINGSEDTDAFV</sequence>
<dbReference type="RefSeq" id="XP_040709573.1">
    <property type="nucleotide sequence ID" value="XM_040861543.1"/>
</dbReference>
<dbReference type="Proteomes" id="UP000193689">
    <property type="component" value="Unassembled WGS sequence"/>
</dbReference>
<name>A0A1Y2D7Q4_9PEZI</name>
<feature type="region of interest" description="Disordered" evidence="1">
    <location>
        <begin position="1"/>
        <end position="107"/>
    </location>
</feature>